<gene>
    <name evidence="1" type="ORF">GJ654_15435</name>
</gene>
<dbReference type="Pfam" id="PF04832">
    <property type="entry name" value="SOUL"/>
    <property type="match status" value="1"/>
</dbReference>
<organism evidence="1 2">
    <name type="scientific">Rhodoblastus acidophilus</name>
    <name type="common">Rhodopseudomonas acidophila</name>
    <dbReference type="NCBI Taxonomy" id="1074"/>
    <lineage>
        <taxon>Bacteria</taxon>
        <taxon>Pseudomonadati</taxon>
        <taxon>Pseudomonadota</taxon>
        <taxon>Alphaproteobacteria</taxon>
        <taxon>Hyphomicrobiales</taxon>
        <taxon>Rhodoblastaceae</taxon>
        <taxon>Rhodoblastus</taxon>
    </lineage>
</organism>
<accession>A0A6N8DT90</accession>
<reference evidence="1 2" key="1">
    <citation type="submission" date="2019-11" db="EMBL/GenBank/DDBJ databases">
        <title>Whole-genome sequence of a Rhodoblastus acidophilus DSM 142.</title>
        <authorList>
            <person name="Kyndt J.A."/>
            <person name="Meyer T.E."/>
        </authorList>
    </citation>
    <scope>NUCLEOTIDE SEQUENCE [LARGE SCALE GENOMIC DNA]</scope>
    <source>
        <strain evidence="1 2">DSM 142</strain>
    </source>
</reference>
<dbReference type="InterPro" id="IPR011256">
    <property type="entry name" value="Reg_factor_effector_dom_sf"/>
</dbReference>
<proteinExistence type="predicted"/>
<dbReference type="InterPro" id="IPR006917">
    <property type="entry name" value="SOUL_heme-bd"/>
</dbReference>
<dbReference type="AlphaFoldDB" id="A0A6N8DT90"/>
<dbReference type="EMBL" id="WNKS01000016">
    <property type="protein sequence ID" value="MTV32381.1"/>
    <property type="molecule type" value="Genomic_DNA"/>
</dbReference>
<dbReference type="PANTHER" id="PTHR11220">
    <property type="entry name" value="HEME-BINDING PROTEIN-RELATED"/>
    <property type="match status" value="1"/>
</dbReference>
<dbReference type="PANTHER" id="PTHR11220:SF58">
    <property type="entry name" value="SOUL HEME-BINDING FAMILY PROTEIN"/>
    <property type="match status" value="1"/>
</dbReference>
<evidence type="ECO:0000313" key="1">
    <source>
        <dbReference type="EMBL" id="MTV32381.1"/>
    </source>
</evidence>
<dbReference type="Proteomes" id="UP000439113">
    <property type="component" value="Unassembled WGS sequence"/>
</dbReference>
<comment type="caution">
    <text evidence="1">The sequence shown here is derived from an EMBL/GenBank/DDBJ whole genome shotgun (WGS) entry which is preliminary data.</text>
</comment>
<dbReference type="Gene3D" id="3.20.80.10">
    <property type="entry name" value="Regulatory factor, effector binding domain"/>
    <property type="match status" value="1"/>
</dbReference>
<dbReference type="SUPFAM" id="SSF55136">
    <property type="entry name" value="Probable bacterial effector-binding domain"/>
    <property type="match status" value="1"/>
</dbReference>
<name>A0A6N8DT90_RHOAC</name>
<evidence type="ECO:0000313" key="2">
    <source>
        <dbReference type="Proteomes" id="UP000439113"/>
    </source>
</evidence>
<sequence length="200" mass="22384">MFQAIPYYCVLAIESALNVIGVRLYEEPRHTVIDHVQDVEIRRYAPRTAAMVEFSSGVVDRNDAFRLLFGYIAGANAGSDRIAMTAPVELQGERVAMTAPVQMSKGRMMFFLPAEYGVSTAPRPRDPRVQIVAVPSEEIAVLRFTGLGGVSPLRQKQLLSGLIRSRWQAVGEPFMYYYDAPFALPFLRRNEAAVVVEERN</sequence>
<protein>
    <submittedName>
        <fullName evidence="1">Heme-binding protein</fullName>
    </submittedName>
</protein>
<dbReference type="RefSeq" id="WP_264586272.1">
    <property type="nucleotide sequence ID" value="NZ_JAOQNR010000016.1"/>
</dbReference>